<keyword evidence="3 7" id="KW-0812">Transmembrane</keyword>
<evidence type="ECO:0000256" key="4">
    <source>
        <dbReference type="ARBA" id="ARBA00022989"/>
    </source>
</evidence>
<dbReference type="OrthoDB" id="2985014at2759"/>
<feature type="region of interest" description="Disordered" evidence="6">
    <location>
        <begin position="173"/>
        <end position="192"/>
    </location>
</feature>
<accession>A0A5N7BU15</accession>
<evidence type="ECO:0000256" key="6">
    <source>
        <dbReference type="SAM" id="MobiDB-lite"/>
    </source>
</evidence>
<dbReference type="GO" id="GO:0016020">
    <property type="term" value="C:membrane"/>
    <property type="evidence" value="ECO:0007669"/>
    <property type="project" value="UniProtKB-SubCell"/>
</dbReference>
<evidence type="ECO:0000256" key="3">
    <source>
        <dbReference type="ARBA" id="ARBA00022692"/>
    </source>
</evidence>
<dbReference type="Pfam" id="PF07690">
    <property type="entry name" value="MFS_1"/>
    <property type="match status" value="1"/>
</dbReference>
<keyword evidence="2" id="KW-0813">Transport</keyword>
<evidence type="ECO:0000256" key="2">
    <source>
        <dbReference type="ARBA" id="ARBA00022448"/>
    </source>
</evidence>
<feature type="domain" description="Major facilitator superfamily (MFS) profile" evidence="9">
    <location>
        <begin position="1"/>
        <end position="192"/>
    </location>
</feature>
<dbReference type="GO" id="GO:0022857">
    <property type="term" value="F:transmembrane transporter activity"/>
    <property type="evidence" value="ECO:0007669"/>
    <property type="project" value="InterPro"/>
</dbReference>
<dbReference type="AlphaFoldDB" id="A0A5N7BU15"/>
<dbReference type="InterPro" id="IPR020846">
    <property type="entry name" value="MFS_dom"/>
</dbReference>
<dbReference type="PANTHER" id="PTHR43791">
    <property type="entry name" value="PERMEASE-RELATED"/>
    <property type="match status" value="1"/>
</dbReference>
<evidence type="ECO:0000313" key="10">
    <source>
        <dbReference type="EMBL" id="KAE8385316.1"/>
    </source>
</evidence>
<name>A0A5N7BU15_PETAA</name>
<comment type="subcellular location">
    <subcellularLocation>
        <location evidence="1">Membrane</location>
        <topology evidence="1">Multi-pass membrane protein</topology>
    </subcellularLocation>
</comment>
<gene>
    <name evidence="10" type="ORF">BDV23DRAFT_19868</name>
</gene>
<evidence type="ECO:0000256" key="7">
    <source>
        <dbReference type="SAM" id="Phobius"/>
    </source>
</evidence>
<feature type="transmembrane region" description="Helical" evidence="7">
    <location>
        <begin position="123"/>
        <end position="145"/>
    </location>
</feature>
<dbReference type="InterPro" id="IPR011701">
    <property type="entry name" value="MFS"/>
</dbReference>
<proteinExistence type="predicted"/>
<feature type="transmembrane region" description="Helical" evidence="7">
    <location>
        <begin position="31"/>
        <end position="48"/>
    </location>
</feature>
<evidence type="ECO:0000256" key="1">
    <source>
        <dbReference type="ARBA" id="ARBA00004141"/>
    </source>
</evidence>
<dbReference type="Gene3D" id="1.20.1250.20">
    <property type="entry name" value="MFS general substrate transporter like domains"/>
    <property type="match status" value="1"/>
</dbReference>
<feature type="transmembrane region" description="Helical" evidence="7">
    <location>
        <begin position="87"/>
        <end position="111"/>
    </location>
</feature>
<dbReference type="Proteomes" id="UP000326877">
    <property type="component" value="Unassembled WGS sequence"/>
</dbReference>
<feature type="signal peptide" evidence="8">
    <location>
        <begin position="1"/>
        <end position="22"/>
    </location>
</feature>
<organism evidence="10">
    <name type="scientific">Petromyces alliaceus</name>
    <name type="common">Aspergillus alliaceus</name>
    <dbReference type="NCBI Taxonomy" id="209559"/>
    <lineage>
        <taxon>Eukaryota</taxon>
        <taxon>Fungi</taxon>
        <taxon>Dikarya</taxon>
        <taxon>Ascomycota</taxon>
        <taxon>Pezizomycotina</taxon>
        <taxon>Eurotiomycetes</taxon>
        <taxon>Eurotiomycetidae</taxon>
        <taxon>Eurotiales</taxon>
        <taxon>Aspergillaceae</taxon>
        <taxon>Aspergillus</taxon>
        <taxon>Aspergillus subgen. Circumdati</taxon>
    </lineage>
</organism>
<evidence type="ECO:0000259" key="9">
    <source>
        <dbReference type="PROSITE" id="PS50850"/>
    </source>
</evidence>
<feature type="transmembrane region" description="Helical" evidence="7">
    <location>
        <begin position="60"/>
        <end position="81"/>
    </location>
</feature>
<keyword evidence="5 7" id="KW-0472">Membrane</keyword>
<keyword evidence="8" id="KW-0732">Signal</keyword>
<protein>
    <submittedName>
        <fullName evidence="10">Major facilitator superfamily domain-containing protein</fullName>
    </submittedName>
</protein>
<feature type="chain" id="PRO_5024993511" evidence="8">
    <location>
        <begin position="23"/>
        <end position="192"/>
    </location>
</feature>
<evidence type="ECO:0000256" key="8">
    <source>
        <dbReference type="SAM" id="SignalP"/>
    </source>
</evidence>
<dbReference type="PANTHER" id="PTHR43791:SF49">
    <property type="entry name" value="TRANSPORTER, PUTATIVE (AFU_ORTHOLOGUE AFUA_4G04250)-RELATED"/>
    <property type="match status" value="1"/>
</dbReference>
<dbReference type="SUPFAM" id="SSF103473">
    <property type="entry name" value="MFS general substrate transporter"/>
    <property type="match status" value="1"/>
</dbReference>
<sequence>MPVVLMIFLVACSVFEAPSNLAMKVSSSPVWLAFLVASFGSLCAGIGGAKNVPTLMALRFLLGAVEAGVYPGMIFFLRFWYGPRERAIRIAVFLCSATLAGAFGGAIAYGVGHMNQVGDLPAWRWLFILEGAPCIHLAISILLFLPSYPEKAKWLTEKEEALLKTSFGENIPRGDDKPNWEDAKSTLAEARL</sequence>
<dbReference type="InterPro" id="IPR036259">
    <property type="entry name" value="MFS_trans_sf"/>
</dbReference>
<evidence type="ECO:0000256" key="5">
    <source>
        <dbReference type="ARBA" id="ARBA00023136"/>
    </source>
</evidence>
<keyword evidence="4 7" id="KW-1133">Transmembrane helix</keyword>
<dbReference type="PROSITE" id="PS50850">
    <property type="entry name" value="MFS"/>
    <property type="match status" value="1"/>
</dbReference>
<reference evidence="10" key="1">
    <citation type="submission" date="2019-04" db="EMBL/GenBank/DDBJ databases">
        <title>Friends and foes A comparative genomics studyof 23 Aspergillus species from section Flavi.</title>
        <authorList>
            <consortium name="DOE Joint Genome Institute"/>
            <person name="Kjaerbolling I."/>
            <person name="Vesth T."/>
            <person name="Frisvad J.C."/>
            <person name="Nybo J.L."/>
            <person name="Theobald S."/>
            <person name="Kildgaard S."/>
            <person name="Isbrandt T."/>
            <person name="Kuo A."/>
            <person name="Sato A."/>
            <person name="Lyhne E.K."/>
            <person name="Kogle M.E."/>
            <person name="Wiebenga A."/>
            <person name="Kun R.S."/>
            <person name="Lubbers R.J."/>
            <person name="Makela M.R."/>
            <person name="Barry K."/>
            <person name="Chovatia M."/>
            <person name="Clum A."/>
            <person name="Daum C."/>
            <person name="Haridas S."/>
            <person name="He G."/>
            <person name="LaButti K."/>
            <person name="Lipzen A."/>
            <person name="Mondo S."/>
            <person name="Riley R."/>
            <person name="Salamov A."/>
            <person name="Simmons B.A."/>
            <person name="Magnuson J.K."/>
            <person name="Henrissat B."/>
            <person name="Mortensen U.H."/>
            <person name="Larsen T.O."/>
            <person name="Devries R.P."/>
            <person name="Grigoriev I.V."/>
            <person name="Machida M."/>
            <person name="Baker S.E."/>
            <person name="Andersen M.R."/>
        </authorList>
    </citation>
    <scope>NUCLEOTIDE SEQUENCE [LARGE SCALE GENOMIC DNA]</scope>
    <source>
        <strain evidence="10">IBT 14317</strain>
    </source>
</reference>
<dbReference type="EMBL" id="ML735338">
    <property type="protein sequence ID" value="KAE8385316.1"/>
    <property type="molecule type" value="Genomic_DNA"/>
</dbReference>